<feature type="domain" description="PknH-like extracellular" evidence="1">
    <location>
        <begin position="10"/>
        <end position="178"/>
    </location>
</feature>
<proteinExistence type="predicted"/>
<sequence length="185" mass="19637">MVPPDVSGPIVGSPLGFEKLFNQPAPSIDLGGKSSCAVLFGPTVHDYGREWTAYKGAQQKNAEDNADHVVGQGAGSYADTDTARRAFTAAFPPALTECDGVAVNNPRDKNPQITWRFDVSSVDGASARWTRTQLNGGQPTDWGCAYEARVKSNVLLYTSVCEHGDGGAAAAGQLADRMTVWFPDS</sequence>
<evidence type="ECO:0000259" key="1">
    <source>
        <dbReference type="Pfam" id="PF14032"/>
    </source>
</evidence>
<gene>
    <name evidence="2" type="ORF">PT015_03100</name>
</gene>
<organism evidence="2 3">
    <name type="scientific">Candidatus Mycobacterium wuenschmannii</name>
    <dbReference type="NCBI Taxonomy" id="3027808"/>
    <lineage>
        <taxon>Bacteria</taxon>
        <taxon>Bacillati</taxon>
        <taxon>Actinomycetota</taxon>
        <taxon>Actinomycetes</taxon>
        <taxon>Mycobacteriales</taxon>
        <taxon>Mycobacteriaceae</taxon>
        <taxon>Mycobacterium</taxon>
    </lineage>
</organism>
<accession>A0ABY8VYE8</accession>
<dbReference type="InterPro" id="IPR038232">
    <property type="entry name" value="PknH-like_Extracell_sf"/>
</dbReference>
<dbReference type="RefSeq" id="WP_285188723.1">
    <property type="nucleotide sequence ID" value="NZ_CP126981.1"/>
</dbReference>
<dbReference type="Pfam" id="PF14032">
    <property type="entry name" value="PknH_C"/>
    <property type="match status" value="1"/>
</dbReference>
<reference evidence="2 3" key="1">
    <citation type="journal article" date="2023" name="Microbiol. Resour. Announc.">
        <title>Complete Genome Sequence of Mycobacterium wuenschmanii, a novel Nontuberculous Mycobacterium Isolated from a captive population of Amazon Milk Frogs.</title>
        <authorList>
            <person name="Hicks J."/>
            <person name="Zeineldin M."/>
            <person name="Ward H."/>
            <person name="Wuenschmann A."/>
            <person name="Camp P."/>
            <person name="Farrell D."/>
            <person name="Lehman K."/>
            <person name="Thacker T."/>
            <person name="Cuthbert E."/>
        </authorList>
    </citation>
    <scope>NUCLEOTIDE SEQUENCE [LARGE SCALE GENOMIC DNA]</scope>
    <source>
        <strain evidence="2 3">Wuenschmanii</strain>
    </source>
</reference>
<dbReference type="Gene3D" id="3.40.1000.70">
    <property type="entry name" value="PknH-like extracellular domain"/>
    <property type="match status" value="1"/>
</dbReference>
<name>A0ABY8VYE8_9MYCO</name>
<dbReference type="EMBL" id="CP126981">
    <property type="protein sequence ID" value="WIM88502.1"/>
    <property type="molecule type" value="Genomic_DNA"/>
</dbReference>
<dbReference type="Proteomes" id="UP001236585">
    <property type="component" value="Chromosome"/>
</dbReference>
<evidence type="ECO:0000313" key="2">
    <source>
        <dbReference type="EMBL" id="WIM88502.1"/>
    </source>
</evidence>
<keyword evidence="3" id="KW-1185">Reference proteome</keyword>
<protein>
    <submittedName>
        <fullName evidence="2">Sensor domain-containing protein</fullName>
    </submittedName>
</protein>
<dbReference type="InterPro" id="IPR026954">
    <property type="entry name" value="PknH-like_Extracell"/>
</dbReference>
<evidence type="ECO:0000313" key="3">
    <source>
        <dbReference type="Proteomes" id="UP001236585"/>
    </source>
</evidence>